<dbReference type="Proteomes" id="UP000628669">
    <property type="component" value="Unassembled WGS sequence"/>
</dbReference>
<protein>
    <recommendedName>
        <fullName evidence="3">Zf-HC2 domain-containing protein</fullName>
    </recommendedName>
</protein>
<proteinExistence type="predicted"/>
<reference evidence="2" key="1">
    <citation type="submission" date="2021-01" db="EMBL/GenBank/DDBJ databases">
        <title>Genome public.</title>
        <authorList>
            <person name="Liu C."/>
            <person name="Sun Q."/>
        </authorList>
    </citation>
    <scope>NUCLEOTIDE SEQUENCE [LARGE SCALE GENOMIC DNA]</scope>
    <source>
        <strain evidence="2">YIM B02567</strain>
    </source>
</reference>
<gene>
    <name evidence="1" type="ORF">JHL15_08005</name>
</gene>
<evidence type="ECO:0000313" key="2">
    <source>
        <dbReference type="Proteomes" id="UP000628669"/>
    </source>
</evidence>
<organism evidence="1 2">
    <name type="scientific">Chryseobacterium paridis</name>
    <dbReference type="NCBI Taxonomy" id="2800328"/>
    <lineage>
        <taxon>Bacteria</taxon>
        <taxon>Pseudomonadati</taxon>
        <taxon>Bacteroidota</taxon>
        <taxon>Flavobacteriia</taxon>
        <taxon>Flavobacteriales</taxon>
        <taxon>Weeksellaceae</taxon>
        <taxon>Chryseobacterium group</taxon>
        <taxon>Chryseobacterium</taxon>
    </lineage>
</organism>
<dbReference type="EMBL" id="JAENHK010000007">
    <property type="protein sequence ID" value="MBK1895686.1"/>
    <property type="molecule type" value="Genomic_DNA"/>
</dbReference>
<comment type="caution">
    <text evidence="1">The sequence shown here is derived from an EMBL/GenBank/DDBJ whole genome shotgun (WGS) entry which is preliminary data.</text>
</comment>
<evidence type="ECO:0008006" key="3">
    <source>
        <dbReference type="Google" id="ProtNLM"/>
    </source>
</evidence>
<dbReference type="RefSeq" id="WP_200244845.1">
    <property type="nucleotide sequence ID" value="NZ_JAENHK010000007.1"/>
</dbReference>
<sequence length="90" mass="10702">MLRKIIHLLFLPCSTATLLMEKKNAGSISPKEDRKLSMHLRICKWCRAYQKKLELLDDIMKRTFTLKENDKINDADIQDFKDDMIKKIDF</sequence>
<evidence type="ECO:0000313" key="1">
    <source>
        <dbReference type="EMBL" id="MBK1895686.1"/>
    </source>
</evidence>
<name>A0ABS1FTD0_9FLAO</name>
<accession>A0ABS1FTD0</accession>
<keyword evidence="2" id="KW-1185">Reference proteome</keyword>